<dbReference type="RefSeq" id="WP_005504024.1">
    <property type="nucleotide sequence ID" value="NZ_CABMOB010000001.1"/>
</dbReference>
<dbReference type="STRING" id="673.AL542_11850"/>
<dbReference type="Pfam" id="PF12981">
    <property type="entry name" value="DUF3865"/>
    <property type="match status" value="1"/>
</dbReference>
<accession>A0A377HIR5</accession>
<dbReference type="Gene3D" id="1.20.910.10">
    <property type="entry name" value="Heme oxygenase-like"/>
    <property type="match status" value="1"/>
</dbReference>
<dbReference type="SUPFAM" id="SSF48613">
    <property type="entry name" value="Heme oxygenase-like"/>
    <property type="match status" value="1"/>
</dbReference>
<dbReference type="InterPro" id="IPR024477">
    <property type="entry name" value="DUF3865_CADD-like"/>
</dbReference>
<sequence length="236" mass="27071">MNTEMEKLEAAAVAVANNGYLVNVSENMKDFTPEDYQTFYSNMVAWLEPTKTRLQVGLERLRRENDRSLDPVIAAFEHNILDESGEGCVKSDSHAVLFNKSCHTYFEQVYSAPLSCYAPSFETLHLRDASLLLFSKDSFEMMGACFAQEVHALPQLQRMYQGHLALRDKCHNDWAQVSRFYDVHFDGTEARHAEDLRQTLFGVVDTKPRMTLFKSGFISMICLLTQFWKSLEVRTA</sequence>
<dbReference type="KEGG" id="gho:AL542_11850"/>
<dbReference type="GeneID" id="58896620"/>
<dbReference type="Proteomes" id="UP000254512">
    <property type="component" value="Unassembled WGS sequence"/>
</dbReference>
<name>A0A377HIR5_GRIHO</name>
<dbReference type="AlphaFoldDB" id="A0A377HIR5"/>
<evidence type="ECO:0000313" key="2">
    <source>
        <dbReference type="Proteomes" id="UP000254512"/>
    </source>
</evidence>
<protein>
    <submittedName>
        <fullName evidence="1">Domain of Uncharacterized Function with PDB structure</fullName>
    </submittedName>
</protein>
<dbReference type="InterPro" id="IPR016084">
    <property type="entry name" value="Haem_Oase-like_multi-hlx"/>
</dbReference>
<reference evidence="1 2" key="1">
    <citation type="submission" date="2018-06" db="EMBL/GenBank/DDBJ databases">
        <authorList>
            <consortium name="Pathogen Informatics"/>
            <person name="Doyle S."/>
        </authorList>
    </citation>
    <scope>NUCLEOTIDE SEQUENCE [LARGE SCALE GENOMIC DNA]</scope>
    <source>
        <strain evidence="1 2">NCTC11645</strain>
    </source>
</reference>
<dbReference type="EMBL" id="UGHD01000002">
    <property type="protein sequence ID" value="STO56171.1"/>
    <property type="molecule type" value="Genomic_DNA"/>
</dbReference>
<gene>
    <name evidence="1" type="ORF">NCTC11645_00486</name>
</gene>
<organism evidence="1 2">
    <name type="scientific">Grimontia hollisae</name>
    <name type="common">Vibrio hollisae</name>
    <dbReference type="NCBI Taxonomy" id="673"/>
    <lineage>
        <taxon>Bacteria</taxon>
        <taxon>Pseudomonadati</taxon>
        <taxon>Pseudomonadota</taxon>
        <taxon>Gammaproteobacteria</taxon>
        <taxon>Vibrionales</taxon>
        <taxon>Vibrionaceae</taxon>
        <taxon>Grimontia</taxon>
    </lineage>
</organism>
<evidence type="ECO:0000313" key="1">
    <source>
        <dbReference type="EMBL" id="STO56171.1"/>
    </source>
</evidence>
<proteinExistence type="predicted"/>